<reference evidence="2 3" key="1">
    <citation type="submission" date="2016-10" db="EMBL/GenBank/DDBJ databases">
        <authorList>
            <person name="Varghese N."/>
            <person name="Submissions S."/>
        </authorList>
    </citation>
    <scope>NUCLEOTIDE SEQUENCE [LARGE SCALE GENOMIC DNA]</scope>
    <source>
        <strain evidence="2 3">DSM 2260</strain>
    </source>
</reference>
<protein>
    <submittedName>
        <fullName evidence="1">Uncharacterized protein</fullName>
    </submittedName>
</protein>
<reference evidence="1 4" key="2">
    <citation type="submission" date="2019-07" db="EMBL/GenBank/DDBJ databases">
        <title>Whole genome shotgun sequence of Myxococcus virescens NBRC 100334.</title>
        <authorList>
            <person name="Hosoyama A."/>
            <person name="Uohara A."/>
            <person name="Ohji S."/>
            <person name="Ichikawa N."/>
        </authorList>
    </citation>
    <scope>NUCLEOTIDE SEQUENCE [LARGE SCALE GENOMIC DNA]</scope>
    <source>
        <strain evidence="1 4">NBRC 100334</strain>
    </source>
</reference>
<dbReference type="AlphaFoldDB" id="A0A511HM30"/>
<accession>A0A511HM30</accession>
<keyword evidence="3" id="KW-1185">Reference proteome</keyword>
<dbReference type="RefSeq" id="WP_090491688.1">
    <property type="nucleotide sequence ID" value="NZ_BJVY01000051.1"/>
</dbReference>
<evidence type="ECO:0000313" key="2">
    <source>
        <dbReference type="EMBL" id="SDE54983.1"/>
    </source>
</evidence>
<dbReference type="Proteomes" id="UP000321224">
    <property type="component" value="Unassembled WGS sequence"/>
</dbReference>
<gene>
    <name evidence="1" type="ORF">MVI01_64320</name>
    <name evidence="2" type="ORF">SAMN04488504_108175</name>
</gene>
<dbReference type="Proteomes" id="UP000198717">
    <property type="component" value="Unassembled WGS sequence"/>
</dbReference>
<dbReference type="EMBL" id="FNAJ01000008">
    <property type="protein sequence ID" value="SDE54983.1"/>
    <property type="molecule type" value="Genomic_DNA"/>
</dbReference>
<evidence type="ECO:0000313" key="3">
    <source>
        <dbReference type="Proteomes" id="UP000198717"/>
    </source>
</evidence>
<comment type="caution">
    <text evidence="1">The sequence shown here is derived from an EMBL/GenBank/DDBJ whole genome shotgun (WGS) entry which is preliminary data.</text>
</comment>
<sequence>MSTCTTRKPLLAVTVPQPLARSVELGTAPVVNLSVAPPPEALGGYVAVCAGEYDEGIAHWMDVHGGIRPFAPEDIHTGTVLAVARVAAVSQWPDVPRESRWYVGPVGLWLADVIRLPELVPVEPGPVAQCWELPEDVRAAVRAGYKAARDAAKALWDDFSARSAKALEREPAPTLKDKLLRLCSCRRAMTPCPSCKAFRCLNPDCGPHACHQEAHP</sequence>
<dbReference type="EMBL" id="BJVY01000051">
    <property type="protein sequence ID" value="GEL74648.1"/>
    <property type="molecule type" value="Genomic_DNA"/>
</dbReference>
<evidence type="ECO:0000313" key="4">
    <source>
        <dbReference type="Proteomes" id="UP000321224"/>
    </source>
</evidence>
<name>A0A511HM30_9BACT</name>
<proteinExistence type="predicted"/>
<evidence type="ECO:0000313" key="1">
    <source>
        <dbReference type="EMBL" id="GEL74648.1"/>
    </source>
</evidence>
<organism evidence="1 4">
    <name type="scientific">Myxococcus virescens</name>
    <dbReference type="NCBI Taxonomy" id="83456"/>
    <lineage>
        <taxon>Bacteria</taxon>
        <taxon>Pseudomonadati</taxon>
        <taxon>Myxococcota</taxon>
        <taxon>Myxococcia</taxon>
        <taxon>Myxococcales</taxon>
        <taxon>Cystobacterineae</taxon>
        <taxon>Myxococcaceae</taxon>
        <taxon>Myxococcus</taxon>
    </lineage>
</organism>